<accession>A0A8F9TU68</accession>
<dbReference type="InterPro" id="IPR036520">
    <property type="entry name" value="UPF0759_sf"/>
</dbReference>
<sequence length="277" mass="31613">MAILVGCGSWTDDDYVGVLYPRNLPKSERLAYYARWFRRIEVNSSYYALPKRTSIARWVDQTPANFLFDVKLPRAFSSNPAEAARRGLLTRLLGVMEPLMEAQKLGAFLLTLPPSFGPGQHRLEELDRVADALCGHGLAVELRHRGWVDGEARARTLAYFRQHELAWVALDLPRLAAPAILPPMDEVTNPRFAYMRLHGRNPDYLEARNARQRHAYAYRRSDLEEIAARAKALSRSAKTVHVSVNNHAKDFAPWAALALRRLLGQRVRTTMPKWTER</sequence>
<dbReference type="RefSeq" id="WP_220160957.1">
    <property type="nucleotide sequence ID" value="NZ_CP080507.1"/>
</dbReference>
<dbReference type="SUPFAM" id="SSF117396">
    <property type="entry name" value="TM1631-like"/>
    <property type="match status" value="1"/>
</dbReference>
<dbReference type="KEGG" id="ole:K0B96_11035"/>
<gene>
    <name evidence="1" type="ORF">K0B96_11035</name>
</gene>
<proteinExistence type="predicted"/>
<dbReference type="AlphaFoldDB" id="A0A8F9TU68"/>
<organism evidence="1 2">
    <name type="scientific">Horticoccus luteus</name>
    <dbReference type="NCBI Taxonomy" id="2862869"/>
    <lineage>
        <taxon>Bacteria</taxon>
        <taxon>Pseudomonadati</taxon>
        <taxon>Verrucomicrobiota</taxon>
        <taxon>Opitutia</taxon>
        <taxon>Opitutales</taxon>
        <taxon>Opitutaceae</taxon>
        <taxon>Horticoccus</taxon>
    </lineage>
</organism>
<protein>
    <submittedName>
        <fullName evidence="1">DUF72 domain-containing protein</fullName>
    </submittedName>
</protein>
<name>A0A8F9TU68_9BACT</name>
<reference evidence="1" key="1">
    <citation type="submission" date="2021-08" db="EMBL/GenBank/DDBJ databases">
        <title>Genome of a novel bacterium of the phylum Verrucomicrobia, Oleiharenicola sp. KSB-15.</title>
        <authorList>
            <person name="Chung J.-H."/>
            <person name="Ahn J.-H."/>
            <person name="Yoon Y."/>
            <person name="Kim D.-Y."/>
            <person name="An S.-H."/>
            <person name="Park I."/>
            <person name="Yeon J."/>
        </authorList>
    </citation>
    <scope>NUCLEOTIDE SEQUENCE</scope>
    <source>
        <strain evidence="1">KSB-15</strain>
    </source>
</reference>
<keyword evidence="2" id="KW-1185">Reference proteome</keyword>
<dbReference type="PANTHER" id="PTHR30348">
    <property type="entry name" value="UNCHARACTERIZED PROTEIN YECE"/>
    <property type="match status" value="1"/>
</dbReference>
<dbReference type="PANTHER" id="PTHR30348:SF13">
    <property type="entry name" value="UPF0759 PROTEIN YUNF"/>
    <property type="match status" value="1"/>
</dbReference>
<evidence type="ECO:0000313" key="2">
    <source>
        <dbReference type="Proteomes" id="UP000825051"/>
    </source>
</evidence>
<dbReference type="Pfam" id="PF01904">
    <property type="entry name" value="DUF72"/>
    <property type="match status" value="1"/>
</dbReference>
<dbReference type="Gene3D" id="3.20.20.410">
    <property type="entry name" value="Protein of unknown function UPF0759"/>
    <property type="match status" value="1"/>
</dbReference>
<dbReference type="Proteomes" id="UP000825051">
    <property type="component" value="Chromosome"/>
</dbReference>
<dbReference type="InterPro" id="IPR002763">
    <property type="entry name" value="DUF72"/>
</dbReference>
<dbReference type="EMBL" id="CP080507">
    <property type="protein sequence ID" value="QYM77853.1"/>
    <property type="molecule type" value="Genomic_DNA"/>
</dbReference>
<evidence type="ECO:0000313" key="1">
    <source>
        <dbReference type="EMBL" id="QYM77853.1"/>
    </source>
</evidence>